<accession>A0A6N9UIR5</accession>
<dbReference type="Proteomes" id="UP000469545">
    <property type="component" value="Unassembled WGS sequence"/>
</dbReference>
<evidence type="ECO:0000313" key="2">
    <source>
        <dbReference type="Proteomes" id="UP000469545"/>
    </source>
</evidence>
<comment type="caution">
    <text evidence="1">The sequence shown here is derived from an EMBL/GenBank/DDBJ whole genome shotgun (WGS) entry which is preliminary data.</text>
</comment>
<dbReference type="RefSeq" id="WP_164139295.1">
    <property type="nucleotide sequence ID" value="NZ_JAAGMB010000141.1"/>
</dbReference>
<protein>
    <submittedName>
        <fullName evidence="1">Uncharacterized protein</fullName>
    </submittedName>
</protein>
<keyword evidence="2" id="KW-1185">Reference proteome</keyword>
<evidence type="ECO:0000313" key="1">
    <source>
        <dbReference type="EMBL" id="NEB16130.1"/>
    </source>
</evidence>
<proteinExistence type="predicted"/>
<sequence length="67" mass="7449">MRTPRASAMSALGRSLGDGLMWMGFGWYGTQPPHPWSGYAMPPAEPPCLPPLSEREFTRWATPSTRL</sequence>
<dbReference type="AlphaFoldDB" id="A0A6N9UIR5"/>
<organism evidence="1 2">
    <name type="scientific">Streptomyces coelicoflavus</name>
    <dbReference type="NCBI Taxonomy" id="285562"/>
    <lineage>
        <taxon>Bacteria</taxon>
        <taxon>Bacillati</taxon>
        <taxon>Actinomycetota</taxon>
        <taxon>Actinomycetes</taxon>
        <taxon>Kitasatosporales</taxon>
        <taxon>Streptomycetaceae</taxon>
        <taxon>Streptomyces</taxon>
    </lineage>
</organism>
<name>A0A6N9UIR5_9ACTN</name>
<gene>
    <name evidence="1" type="ORF">G3I46_06310</name>
</gene>
<reference evidence="1 2" key="1">
    <citation type="submission" date="2020-01" db="EMBL/GenBank/DDBJ databases">
        <title>Insect and environment-associated Actinomycetes.</title>
        <authorList>
            <person name="Currrie C."/>
            <person name="Chevrette M."/>
            <person name="Carlson C."/>
            <person name="Stubbendieck R."/>
            <person name="Wendt-Pienkowski E."/>
        </authorList>
    </citation>
    <scope>NUCLEOTIDE SEQUENCE [LARGE SCALE GENOMIC DNA]</scope>
    <source>
        <strain evidence="1 2">SID14172</strain>
    </source>
</reference>
<dbReference type="EMBL" id="JAAGMB010000141">
    <property type="protein sequence ID" value="NEB16130.1"/>
    <property type="molecule type" value="Genomic_DNA"/>
</dbReference>